<dbReference type="GeneID" id="37011414"/>
<keyword evidence="3" id="KW-1185">Reference proteome</keyword>
<sequence length="159" mass="16224">MDNGPEWGPSNVGWVEEEGAANGNCEMEQDVGPGVAVSSGSGGAASGRGALQRDGPSSSNLPPLRRLLLVHLLLLAFRVSDSGPPGGTALPLHPSLPPSLPLAGLGAEDRRSDAAEPDAAAPDAGLGIIDGSLQQASQGGVKEQRRPSRREQGKRRGPE</sequence>
<feature type="region of interest" description="Disordered" evidence="1">
    <location>
        <begin position="1"/>
        <end position="62"/>
    </location>
</feature>
<proteinExistence type="predicted"/>
<evidence type="ECO:0000313" key="2">
    <source>
        <dbReference type="EMBL" id="PWN20841.1"/>
    </source>
</evidence>
<gene>
    <name evidence="2" type="ORF">BCV69DRAFT_200901</name>
</gene>
<evidence type="ECO:0000313" key="3">
    <source>
        <dbReference type="Proteomes" id="UP000245942"/>
    </source>
</evidence>
<feature type="compositionally biased region" description="Basic and acidic residues" evidence="1">
    <location>
        <begin position="142"/>
        <end position="159"/>
    </location>
</feature>
<organism evidence="2 3">
    <name type="scientific">Pseudomicrostroma glucosiphilum</name>
    <dbReference type="NCBI Taxonomy" id="1684307"/>
    <lineage>
        <taxon>Eukaryota</taxon>
        <taxon>Fungi</taxon>
        <taxon>Dikarya</taxon>
        <taxon>Basidiomycota</taxon>
        <taxon>Ustilaginomycotina</taxon>
        <taxon>Exobasidiomycetes</taxon>
        <taxon>Microstromatales</taxon>
        <taxon>Microstromatales incertae sedis</taxon>
        <taxon>Pseudomicrostroma</taxon>
    </lineage>
</organism>
<dbReference type="EMBL" id="KZ819327">
    <property type="protein sequence ID" value="PWN20841.1"/>
    <property type="molecule type" value="Genomic_DNA"/>
</dbReference>
<dbReference type="Proteomes" id="UP000245942">
    <property type="component" value="Unassembled WGS sequence"/>
</dbReference>
<name>A0A316U8P8_9BASI</name>
<dbReference type="RefSeq" id="XP_025348001.1">
    <property type="nucleotide sequence ID" value="XM_025489680.1"/>
</dbReference>
<reference evidence="2 3" key="1">
    <citation type="journal article" date="2018" name="Mol. Biol. Evol.">
        <title>Broad Genomic Sampling Reveals a Smut Pathogenic Ancestry of the Fungal Clade Ustilaginomycotina.</title>
        <authorList>
            <person name="Kijpornyongpan T."/>
            <person name="Mondo S.J."/>
            <person name="Barry K."/>
            <person name="Sandor L."/>
            <person name="Lee J."/>
            <person name="Lipzen A."/>
            <person name="Pangilinan J."/>
            <person name="LaButti K."/>
            <person name="Hainaut M."/>
            <person name="Henrissat B."/>
            <person name="Grigoriev I.V."/>
            <person name="Spatafora J.W."/>
            <person name="Aime M.C."/>
        </authorList>
    </citation>
    <scope>NUCLEOTIDE SEQUENCE [LARGE SCALE GENOMIC DNA]</scope>
    <source>
        <strain evidence="2 3">MCA 4718</strain>
    </source>
</reference>
<evidence type="ECO:0000256" key="1">
    <source>
        <dbReference type="SAM" id="MobiDB-lite"/>
    </source>
</evidence>
<feature type="region of interest" description="Disordered" evidence="1">
    <location>
        <begin position="80"/>
        <end position="159"/>
    </location>
</feature>
<dbReference type="AlphaFoldDB" id="A0A316U8P8"/>
<accession>A0A316U8P8</accession>
<protein>
    <submittedName>
        <fullName evidence="2">Uncharacterized protein</fullName>
    </submittedName>
</protein>